<accession>A0ABD3HQC4</accession>
<keyword evidence="1" id="KW-0862">Zinc</keyword>
<feature type="region of interest" description="Disordered" evidence="2">
    <location>
        <begin position="451"/>
        <end position="641"/>
    </location>
</feature>
<feature type="compositionally biased region" description="Polar residues" evidence="2">
    <location>
        <begin position="567"/>
        <end position="592"/>
    </location>
</feature>
<evidence type="ECO:0000256" key="1">
    <source>
        <dbReference type="PROSITE-ProRule" id="PRU00047"/>
    </source>
</evidence>
<keyword evidence="6" id="KW-1185">Reference proteome</keyword>
<feature type="region of interest" description="Disordered" evidence="2">
    <location>
        <begin position="1853"/>
        <end position="1911"/>
    </location>
</feature>
<feature type="compositionally biased region" description="Polar residues" evidence="2">
    <location>
        <begin position="451"/>
        <end position="462"/>
    </location>
</feature>
<feature type="compositionally biased region" description="Polar residues" evidence="2">
    <location>
        <begin position="116"/>
        <end position="128"/>
    </location>
</feature>
<evidence type="ECO:0000259" key="4">
    <source>
        <dbReference type="PROSITE" id="PS50878"/>
    </source>
</evidence>
<feature type="compositionally biased region" description="Acidic residues" evidence="2">
    <location>
        <begin position="162"/>
        <end position="172"/>
    </location>
</feature>
<dbReference type="EMBL" id="JBJQOH010000003">
    <property type="protein sequence ID" value="KAL3692767.1"/>
    <property type="molecule type" value="Genomic_DNA"/>
</dbReference>
<evidence type="ECO:0000256" key="2">
    <source>
        <dbReference type="SAM" id="MobiDB-lite"/>
    </source>
</evidence>
<dbReference type="CDD" id="cd01650">
    <property type="entry name" value="RT_nLTR_like"/>
    <property type="match status" value="1"/>
</dbReference>
<dbReference type="Pfam" id="PF13966">
    <property type="entry name" value="zf-RVT"/>
    <property type="match status" value="1"/>
</dbReference>
<keyword evidence="1" id="KW-0863">Zinc-finger</keyword>
<dbReference type="PANTHER" id="PTHR31635">
    <property type="entry name" value="REVERSE TRANSCRIPTASE DOMAIN-CONTAINING PROTEIN-RELATED"/>
    <property type="match status" value="1"/>
</dbReference>
<evidence type="ECO:0008006" key="7">
    <source>
        <dbReference type="Google" id="ProtNLM"/>
    </source>
</evidence>
<feature type="compositionally biased region" description="Basic residues" evidence="2">
    <location>
        <begin position="509"/>
        <end position="518"/>
    </location>
</feature>
<comment type="caution">
    <text evidence="5">The sequence shown here is derived from an EMBL/GenBank/DDBJ whole genome shotgun (WGS) entry which is preliminary data.</text>
</comment>
<dbReference type="SMART" id="SM00343">
    <property type="entry name" value="ZnF_C2HC"/>
    <property type="match status" value="2"/>
</dbReference>
<dbReference type="InterPro" id="IPR036691">
    <property type="entry name" value="Endo/exonu/phosph_ase_sf"/>
</dbReference>
<dbReference type="SUPFAM" id="SSF57756">
    <property type="entry name" value="Retrovirus zinc finger-like domains"/>
    <property type="match status" value="1"/>
</dbReference>
<dbReference type="PROSITE" id="PS50878">
    <property type="entry name" value="RT_POL"/>
    <property type="match status" value="1"/>
</dbReference>
<dbReference type="InterPro" id="IPR000477">
    <property type="entry name" value="RT_dom"/>
</dbReference>
<evidence type="ECO:0000313" key="5">
    <source>
        <dbReference type="EMBL" id="KAL3692767.1"/>
    </source>
</evidence>
<feature type="compositionally biased region" description="Basic and acidic residues" evidence="2">
    <location>
        <begin position="1853"/>
        <end position="1863"/>
    </location>
</feature>
<feature type="compositionally biased region" description="Polar residues" evidence="2">
    <location>
        <begin position="63"/>
        <end position="85"/>
    </location>
</feature>
<reference evidence="5 6" key="1">
    <citation type="submission" date="2024-09" db="EMBL/GenBank/DDBJ databases">
        <title>Chromosome-scale assembly of Riccia sorocarpa.</title>
        <authorList>
            <person name="Paukszto L."/>
        </authorList>
    </citation>
    <scope>NUCLEOTIDE SEQUENCE [LARGE SCALE GENOMIC DNA]</scope>
    <source>
        <strain evidence="5">LP-2024</strain>
        <tissue evidence="5">Aerial parts of the thallus</tissue>
    </source>
</reference>
<gene>
    <name evidence="5" type="ORF">R1sor_006418</name>
</gene>
<proteinExistence type="predicted"/>
<feature type="domain" description="CCHC-type" evidence="3">
    <location>
        <begin position="431"/>
        <end position="445"/>
    </location>
</feature>
<dbReference type="InterPro" id="IPR036875">
    <property type="entry name" value="Znf_CCHC_sf"/>
</dbReference>
<dbReference type="InterPro" id="IPR001878">
    <property type="entry name" value="Znf_CCHC"/>
</dbReference>
<keyword evidence="1" id="KW-0479">Metal-binding</keyword>
<feature type="compositionally biased region" description="Basic and acidic residues" evidence="2">
    <location>
        <begin position="605"/>
        <end position="615"/>
    </location>
</feature>
<dbReference type="SUPFAM" id="SSF56219">
    <property type="entry name" value="DNase I-like"/>
    <property type="match status" value="1"/>
</dbReference>
<feature type="compositionally biased region" description="Basic and acidic residues" evidence="2">
    <location>
        <begin position="519"/>
        <end position="539"/>
    </location>
</feature>
<feature type="compositionally biased region" description="Basic and acidic residues" evidence="2">
    <location>
        <begin position="90"/>
        <end position="106"/>
    </location>
</feature>
<protein>
    <recommendedName>
        <fullName evidence="7">Reverse transcriptase domain-containing protein</fullName>
    </recommendedName>
</protein>
<feature type="compositionally biased region" description="Gly residues" evidence="2">
    <location>
        <begin position="11"/>
        <end position="22"/>
    </location>
</feature>
<feature type="domain" description="Reverse transcriptase" evidence="4">
    <location>
        <begin position="1069"/>
        <end position="1346"/>
    </location>
</feature>
<feature type="compositionally biased region" description="Polar residues" evidence="2">
    <location>
        <begin position="497"/>
        <end position="508"/>
    </location>
</feature>
<name>A0ABD3HQC4_9MARC</name>
<sequence length="1928" mass="219277">MGHGKNAKQGKGAGNGQKGATGGKPPAAEQAQRSTTGLLAPVGKEKNAGTVSSASGDGKCDPATSSSATGMNLDNDGQSQNQGPTQCRIYSEETPGKRPLEMEENHSYFNPDILLSTRTVTGTPQNSESGREAMSGKQEETQQTSTDESSDKQDHPAATNLEPEEEIDDGNQDETFIDRHPTWAHVTAENLEKLRKNPAWEPVDESYELDLETLIEDIEEMAGIDEVSGGSDGDKKPVESDILFVNSRALGFRIKQLKERSLVIHTVDKLVLLPYFENWATELLEQKLGVHVEKICQMGRFCFHVTVASGLERNHIFANSPLPMGNAMVFPLPWDSWFSMKDLRTRAVPVWIELHNVRIQNLELGIEMLKMIGPVLYATKNAETLRTTLIKGCVLVNLSKPLIEVIRMAIPEAPSKIWRQKVHYPRLPDACFVCHQRGHIARYCPINRDNQVPSDGGVNSTAPRAPRPQMPTGRYVGQQTREVRIAEGGHERGRGTNRPNTDAESFTQIRRRRSRSKPKYRDPEGLFRKPIENRFRVLQDNDQEDAEMEVEKPANSSKPASNLEGGPSTSQHTNPSSPRRSTLPGGSTNSDSQDVELQRSAGRKHGTDPQRRRESTTVGVRDSIAELRKKPRNKENSSSYENGDIIGLQELKCGGFELQQTLQKAAKGGFHLADTTANGWARAALIIKPHITVLDSGTRGGGTAVWAKIQTSKGIVGFLSIYAPHEDGLRHELWRWIRDLIQDGQWVLLGDMNYVELPEDSYGPSPFLHGREERIWKRLARERDLVDAYLVAADRLGPPFTRYQVKIDRIEMARLDRRKWKSYFKMHPRDMADGETKLKVKESWETHPNSANDPRVKWDLAWKRVKNVLKEARRNRNKSRLTREELCQLVTAWRSKVTAEDSAENRAGYQKALDQLRTYELEEAEKWRVRSRATWMRAGDAPTRYFFALWKAKVKKEEINILQKLDGSQETSKKGILDMIGDYYKSLFQEEGESPESIELRSQVLQRVDKKVDEEASLKLIQTPLSEEIDRRVRELAKEKSPGLDGITAEMLWENWSLVQADLKEVIWAFWQDNRLSHPSKKGVIKLIAKSHEISKLTNYRPITLLGITYKIISKILAERLQEFMPQLVSAPQTGFIPGRVIFDNILALHLSQDWVNRSGQEALFLKLDFTKAYDRVRHIYLWDTLCVMNFSEKFIALVQGLCQDATATVSVNGDFTQEFKMEWGVRQGCPLAPFLFALTTEPLMRLLQEANDRGQIKGVMLPNGKQMIQSLFADDTGLYLQADERNFRRVKRLIEIYEQIAGAKLNVEKSLLIPMGMEVLPRWLFLTGCKIAARDEVFTYLGTPVGLALTEEQKANFVVDRVAKRIFHWSTRLLSWESRCVLLKHAITSVPSYALMTLGLTESGYKALDTLCRHFLWGKREDGVFRKPLIGWRYLCSEKDEGGIGLITFRDQSMAQKMSLTIRLLHRDTADWCTVAEALILDDFNSKRINRNKSRSMVEILFAETCGTFRSSKTLTHLLKGWKCVRPQLCLASQAMSRPETLTLDFLIAIGLKEKIGTTGDWTCLRRWIKAYRITDLANLTRHSLNLIWADRAGNVRQASGNVQGPIRQTTWFLLQWAAATPTQELHIVDPSLWCWKDSPQALKSLSLSTRDWRRRISKPPLTDRALNRKWHLQWSHLEWKQLWKNLWKALMHPRDKLWLWKCLNLGFFTRAHAHKIGVSTPECQRCGSYFEDLSHIFFDCTKAKRRWEEVKTKLRNAHRTAPQTISLPHLLASQLSDDADHLTFRSILISHTRLAWRERCDFVFDRRDGAAPIQTIIQEAKLLVSSLLNSGLGQKRTQITEEAVIRLEELMIPPDSRDRSSPEVSSPTVPPRNDLIPPLTHTRVTETVSTEGSTRSYSTGSEETRPRLRQNLPAVESELEALGFCL</sequence>
<dbReference type="Pfam" id="PF00078">
    <property type="entry name" value="RVT_1"/>
    <property type="match status" value="1"/>
</dbReference>
<dbReference type="Proteomes" id="UP001633002">
    <property type="component" value="Unassembled WGS sequence"/>
</dbReference>
<dbReference type="InterPro" id="IPR026960">
    <property type="entry name" value="RVT-Znf"/>
</dbReference>
<dbReference type="PROSITE" id="PS50158">
    <property type="entry name" value="ZF_CCHC"/>
    <property type="match status" value="1"/>
</dbReference>
<dbReference type="Pfam" id="PF03372">
    <property type="entry name" value="Exo_endo_phos"/>
    <property type="match status" value="1"/>
</dbReference>
<dbReference type="InterPro" id="IPR005135">
    <property type="entry name" value="Endo/exonuclease/phosphatase"/>
</dbReference>
<dbReference type="GO" id="GO:0008270">
    <property type="term" value="F:zinc ion binding"/>
    <property type="evidence" value="ECO:0007669"/>
    <property type="project" value="UniProtKB-KW"/>
</dbReference>
<organism evidence="5 6">
    <name type="scientific">Riccia sorocarpa</name>
    <dbReference type="NCBI Taxonomy" id="122646"/>
    <lineage>
        <taxon>Eukaryota</taxon>
        <taxon>Viridiplantae</taxon>
        <taxon>Streptophyta</taxon>
        <taxon>Embryophyta</taxon>
        <taxon>Marchantiophyta</taxon>
        <taxon>Marchantiopsida</taxon>
        <taxon>Marchantiidae</taxon>
        <taxon>Marchantiales</taxon>
        <taxon>Ricciaceae</taxon>
        <taxon>Riccia</taxon>
    </lineage>
</organism>
<dbReference type="Gene3D" id="3.60.10.10">
    <property type="entry name" value="Endonuclease/exonuclease/phosphatase"/>
    <property type="match status" value="1"/>
</dbReference>
<dbReference type="PANTHER" id="PTHR31635:SF196">
    <property type="entry name" value="REVERSE TRANSCRIPTASE DOMAIN-CONTAINING PROTEIN-RELATED"/>
    <property type="match status" value="1"/>
</dbReference>
<feature type="region of interest" description="Disordered" evidence="2">
    <location>
        <begin position="1"/>
        <end position="175"/>
    </location>
</feature>
<feature type="compositionally biased region" description="Polar residues" evidence="2">
    <location>
        <begin position="1887"/>
        <end position="1903"/>
    </location>
</feature>
<feature type="compositionally biased region" description="Basic and acidic residues" evidence="2">
    <location>
        <begin position="481"/>
        <end position="494"/>
    </location>
</feature>
<evidence type="ECO:0000259" key="3">
    <source>
        <dbReference type="PROSITE" id="PS50158"/>
    </source>
</evidence>
<evidence type="ECO:0000313" key="6">
    <source>
        <dbReference type="Proteomes" id="UP001633002"/>
    </source>
</evidence>